<protein>
    <submittedName>
        <fullName evidence="2">Amidohydrolase family protein</fullName>
    </submittedName>
</protein>
<dbReference type="Pfam" id="PF01979">
    <property type="entry name" value="Amidohydro_1"/>
    <property type="match status" value="1"/>
</dbReference>
<evidence type="ECO:0000313" key="3">
    <source>
        <dbReference type="Proteomes" id="UP000735592"/>
    </source>
</evidence>
<accession>A0ABW9SNF4</accession>
<dbReference type="SUPFAM" id="SSF51556">
    <property type="entry name" value="Metallo-dependent hydrolases"/>
    <property type="match status" value="1"/>
</dbReference>
<evidence type="ECO:0000259" key="1">
    <source>
        <dbReference type="Pfam" id="PF01979"/>
    </source>
</evidence>
<dbReference type="InterPro" id="IPR006680">
    <property type="entry name" value="Amidohydro-rel"/>
</dbReference>
<proteinExistence type="predicted"/>
<evidence type="ECO:0000313" key="2">
    <source>
        <dbReference type="EMBL" id="MTW32259.1"/>
    </source>
</evidence>
<dbReference type="InterPro" id="IPR051781">
    <property type="entry name" value="Metallo-dep_Hydrolase"/>
</dbReference>
<dbReference type="InterPro" id="IPR032466">
    <property type="entry name" value="Metal_Hydrolase"/>
</dbReference>
<dbReference type="Proteomes" id="UP000735592">
    <property type="component" value="Unassembled WGS sequence"/>
</dbReference>
<dbReference type="Gene3D" id="3.20.20.140">
    <property type="entry name" value="Metal-dependent hydrolases"/>
    <property type="match status" value="1"/>
</dbReference>
<dbReference type="PANTHER" id="PTHR43135">
    <property type="entry name" value="ALPHA-D-RIBOSE 1-METHYLPHOSPHONATE 5-TRIPHOSPHATE DIPHOSPHATASE"/>
    <property type="match status" value="1"/>
</dbReference>
<dbReference type="InterPro" id="IPR057744">
    <property type="entry name" value="OTAase-like"/>
</dbReference>
<dbReference type="InterPro" id="IPR011059">
    <property type="entry name" value="Metal-dep_hydrolase_composite"/>
</dbReference>
<dbReference type="PANTHER" id="PTHR43135:SF3">
    <property type="entry name" value="ALPHA-D-RIBOSE 1-METHYLPHOSPHONATE 5-TRIPHOSPHATE DIPHOSPHATASE"/>
    <property type="match status" value="1"/>
</dbReference>
<sequence length="448" mass="46980">MLQFGQHSSDISTTTSGEHDLKLNYPRWATLSALSLALLGLGIGSHASAAVTAIKAARMLDVRSGNTIESAVILIDGERITAAGSKLAIPAGAQVIDLGDKTVLPGLIDMHTHLTGDPQDAGYAVVAKSVPRMTMTGAKNARLTLQAGFTTVRNLGAEGYSDIGLRDAINDGEMPGPRIAASGPAMGITGGHCDDTMHAPEYKSTSLGVADGTEEALKVTRRIIKYGADVIKICATGGVLSFGDDPRTSQYTLEELKAIISDAHRLGRKVAAHAHGGDGIKLAVLAGVDSIEHGSYIDDEGIKLMKEHKTWLVPTLYLGDWLIANAEAIKLPAPLLAKAKVVLPTARQNIARAIKAGVPIAFGTDAAVYPHGLNGREFAVLVKLGMTPLQAIRTATVNASELLGWTDRVGSIEAGKFADIIAVDGDPLKDVSTLERVQWVMKGGAVVK</sequence>
<dbReference type="Gene3D" id="2.30.40.10">
    <property type="entry name" value="Urease, subunit C, domain 1"/>
    <property type="match status" value="1"/>
</dbReference>
<reference evidence="2 3" key="1">
    <citation type="submission" date="2019-11" db="EMBL/GenBank/DDBJ databases">
        <title>Type strains purchased from KCTC, JCM and DSMZ.</title>
        <authorList>
            <person name="Lu H."/>
        </authorList>
    </citation>
    <scope>NUCLEOTIDE SEQUENCE [LARGE SCALE GENOMIC DNA]</scope>
    <source>
        <strain evidence="2 3">DSM 103461</strain>
    </source>
</reference>
<comment type="caution">
    <text evidence="2">The sequence shown here is derived from an EMBL/GenBank/DDBJ whole genome shotgun (WGS) entry which is preliminary data.</text>
</comment>
<gene>
    <name evidence="2" type="ORF">GM655_05380</name>
</gene>
<dbReference type="CDD" id="cd01299">
    <property type="entry name" value="Met_dep_hydrolase_A"/>
    <property type="match status" value="1"/>
</dbReference>
<dbReference type="EMBL" id="WNKW01000001">
    <property type="protein sequence ID" value="MTW32259.1"/>
    <property type="molecule type" value="Genomic_DNA"/>
</dbReference>
<keyword evidence="3" id="KW-1185">Reference proteome</keyword>
<organism evidence="2 3">
    <name type="scientific">Pseudoduganella danionis</name>
    <dbReference type="NCBI Taxonomy" id="1890295"/>
    <lineage>
        <taxon>Bacteria</taxon>
        <taxon>Pseudomonadati</taxon>
        <taxon>Pseudomonadota</taxon>
        <taxon>Betaproteobacteria</taxon>
        <taxon>Burkholderiales</taxon>
        <taxon>Oxalobacteraceae</taxon>
        <taxon>Telluria group</taxon>
        <taxon>Pseudoduganella</taxon>
    </lineage>
</organism>
<feature type="domain" description="Amidohydrolase-related" evidence="1">
    <location>
        <begin position="102"/>
        <end position="447"/>
    </location>
</feature>
<dbReference type="SUPFAM" id="SSF51338">
    <property type="entry name" value="Composite domain of metallo-dependent hydrolases"/>
    <property type="match status" value="1"/>
</dbReference>
<name>A0ABW9SNF4_9BURK</name>